<name>A0A4Y2EXS5_ARAVE</name>
<keyword evidence="2" id="KW-1185">Reference proteome</keyword>
<sequence length="70" mass="7897">MGTLTCGCGHHHLALLVQASQGPTHRFMYPFKSDKSVTETYNFFDDPVEEFNGQCYGCLVYQKPHGSIQK</sequence>
<dbReference type="EMBL" id="BGPR01000715">
    <property type="protein sequence ID" value="GBM32684.1"/>
    <property type="molecule type" value="Genomic_DNA"/>
</dbReference>
<evidence type="ECO:0000313" key="1">
    <source>
        <dbReference type="EMBL" id="GBM32684.1"/>
    </source>
</evidence>
<organism evidence="1 2">
    <name type="scientific">Araneus ventricosus</name>
    <name type="common">Orbweaver spider</name>
    <name type="synonym">Epeira ventricosa</name>
    <dbReference type="NCBI Taxonomy" id="182803"/>
    <lineage>
        <taxon>Eukaryota</taxon>
        <taxon>Metazoa</taxon>
        <taxon>Ecdysozoa</taxon>
        <taxon>Arthropoda</taxon>
        <taxon>Chelicerata</taxon>
        <taxon>Arachnida</taxon>
        <taxon>Araneae</taxon>
        <taxon>Araneomorphae</taxon>
        <taxon>Entelegynae</taxon>
        <taxon>Araneoidea</taxon>
        <taxon>Araneidae</taxon>
        <taxon>Araneus</taxon>
    </lineage>
</organism>
<protein>
    <submittedName>
        <fullName evidence="1">Uncharacterized protein</fullName>
    </submittedName>
</protein>
<gene>
    <name evidence="1" type="ORF">AVEN_223468_1</name>
</gene>
<comment type="caution">
    <text evidence="1">The sequence shown here is derived from an EMBL/GenBank/DDBJ whole genome shotgun (WGS) entry which is preliminary data.</text>
</comment>
<dbReference type="AlphaFoldDB" id="A0A4Y2EXS5"/>
<proteinExistence type="predicted"/>
<dbReference type="Proteomes" id="UP000499080">
    <property type="component" value="Unassembled WGS sequence"/>
</dbReference>
<reference evidence="1 2" key="1">
    <citation type="journal article" date="2019" name="Sci. Rep.">
        <title>Orb-weaving spider Araneus ventricosus genome elucidates the spidroin gene catalogue.</title>
        <authorList>
            <person name="Kono N."/>
            <person name="Nakamura H."/>
            <person name="Ohtoshi R."/>
            <person name="Moran D.A.P."/>
            <person name="Shinohara A."/>
            <person name="Yoshida Y."/>
            <person name="Fujiwara M."/>
            <person name="Mori M."/>
            <person name="Tomita M."/>
            <person name="Arakawa K."/>
        </authorList>
    </citation>
    <scope>NUCLEOTIDE SEQUENCE [LARGE SCALE GENOMIC DNA]</scope>
</reference>
<accession>A0A4Y2EXS5</accession>
<evidence type="ECO:0000313" key="2">
    <source>
        <dbReference type="Proteomes" id="UP000499080"/>
    </source>
</evidence>